<name>A0ACC1NGQ7_9HYPO</name>
<gene>
    <name evidence="1" type="ORF">NQ176_g3925</name>
</gene>
<keyword evidence="2" id="KW-1185">Reference proteome</keyword>
<evidence type="ECO:0000313" key="1">
    <source>
        <dbReference type="EMBL" id="KAJ2978239.1"/>
    </source>
</evidence>
<protein>
    <submittedName>
        <fullName evidence="1">Uncharacterized protein</fullName>
    </submittedName>
</protein>
<reference evidence="1" key="1">
    <citation type="submission" date="2022-08" db="EMBL/GenBank/DDBJ databases">
        <title>Genome Sequence of Lecanicillium fungicola.</title>
        <authorList>
            <person name="Buettner E."/>
        </authorList>
    </citation>
    <scope>NUCLEOTIDE SEQUENCE</scope>
    <source>
        <strain evidence="1">Babe33</strain>
    </source>
</reference>
<accession>A0ACC1NGQ7</accession>
<sequence>MASAADAPRNQGPGSRQLPNEDYTVGWICALTTEYVAAQVFLDEEHVPPTFTAPHDNNDYTLGRIGEHNVAIAVLPGGEYGTASAASVARDMLHTFPNIRIGFMVGIGGGAPTPQHDIRLGDVVVSKPENGLGGVFQYDFGKSIQDRPFQSTRFLAPPPPILLTAISGLMAKYEKDGHSIQDDIETCLTARKRLRKKYSRPDAATDRLYRSDIVHPSSVACCSRSCGSDAQSVIVRTARDDDEDDPAIHYGLIATANQLMKDAKLRDQHANERGILCFEMEAGGLMNHFPCLVIRGICDYSDTHKNKEWQGYAAMTAAAYAKDLLKRISPSKIEAEKKISEALGNVISLSLDTKAAVQDLQTSSHFEKIIKWLSSPDPSTNLNKARELHQPGTGQWLLDSEIYKEWKTAPESFLWLHGIPGCGKTILSSTVVADLANDPVASEYLVYFYFNFTDVNKTSTENAVRSLIDQLYRKSASARAVVDSLYATHEKSGGQPAHALLQQVLCDMIVKCRNVWIVLDGLDECETRGRYTTDSVLTWIENLRSSLPNVHILITSRAEEDIQSSFEAWAGAQEIVSLQSGLVAEDIGAFVCTKVQQMARWRAHPDTQNLIMTRLNERANGMFRWVACQFDILEDCLDPIDVQIALDTLPQTLDETYNRIWQRIRTEHKSRTIRLLQLLTYSPRPLRIEEAVDAIAIEAASTPSFNPRNRMPIPREIARYGSSFVSLTTYFDTENGEEVVQIQLAHFSVQEYFQSDRLPPDLAAQLGKTAAAASLVELCLSYLLALDISLSYDKTAEQYPFVEYSAQHWATHFRESNTKDDALIETARQICDPKSSCFRTWFRIFWAKTQIGIYPDLTTLMIASYLGLEQVVKLQLGLEDVDINAKDGTYQRSALSWASESGFDSVVELLIKGPSFRFTTAITNPSALKGAIIDIKDRDFRTPLSYAACHGHLSIVKRLVKAQGSINIRDSVQIPNRGIRTRSQREDDFTALGATVDVTVRLFVGMVRCSAVWLLSGLLRLLALGGANVYLPAWATMEVLLARTIMYPVAFKWRSIGQLLTDNVLLPRRSVDVDSKDKYNRTPLSLAAETGHDDVAAVLIERGADVNAQDAYHRTPISYAAENGNTALVKLLLEHGAMVKTGSVSDTAPIEAGDVENMTPLHYTVRFSAIAAAELLLESHMCVDIAVRRRTWVHQSEESGSISCERLPSPTSAGKGLGLTPLHYAAWTGNVKMVAFFLRHGADPNAKSEFGETPLHLAIAKTIRGPQYLEYRDYWTEDDWRVEVLAYNARADGNYEQLVALDDLTLLVRMRVLGMLLDDGRTNVNIADDDGESVLHKLPYCLSQHRDGQLQSATYPFVKKLIQRDTKCTSRRQDRRTPLHLACLAGDTPSVRLLANSANSLICRDKDGENSLHHACRSGHLETMQVVINASRKENIDLSSATNLFGRNALHCYLASSVVVEKEGVQLLLDYGVRPSELDTNGASALSLYESRSWDATEPEICKLLKKQ</sequence>
<comment type="caution">
    <text evidence="1">The sequence shown here is derived from an EMBL/GenBank/DDBJ whole genome shotgun (WGS) entry which is preliminary data.</text>
</comment>
<dbReference type="Proteomes" id="UP001143910">
    <property type="component" value="Unassembled WGS sequence"/>
</dbReference>
<organism evidence="1 2">
    <name type="scientific">Zarea fungicola</name>
    <dbReference type="NCBI Taxonomy" id="93591"/>
    <lineage>
        <taxon>Eukaryota</taxon>
        <taxon>Fungi</taxon>
        <taxon>Dikarya</taxon>
        <taxon>Ascomycota</taxon>
        <taxon>Pezizomycotina</taxon>
        <taxon>Sordariomycetes</taxon>
        <taxon>Hypocreomycetidae</taxon>
        <taxon>Hypocreales</taxon>
        <taxon>Cordycipitaceae</taxon>
        <taxon>Zarea</taxon>
    </lineage>
</organism>
<dbReference type="EMBL" id="JANJQO010000395">
    <property type="protein sequence ID" value="KAJ2978239.1"/>
    <property type="molecule type" value="Genomic_DNA"/>
</dbReference>
<proteinExistence type="predicted"/>
<evidence type="ECO:0000313" key="2">
    <source>
        <dbReference type="Proteomes" id="UP001143910"/>
    </source>
</evidence>